<dbReference type="VEuPathDB" id="TriTrypDB:TvY486_0202100"/>
<reference evidence="2" key="1">
    <citation type="journal article" date="2012" name="Proc. Natl. Acad. Sci. U.S.A.">
        <title>Antigenic diversity is generated by distinct evolutionary mechanisms in African trypanosome species.</title>
        <authorList>
            <person name="Jackson A.P."/>
            <person name="Berry A."/>
            <person name="Aslett M."/>
            <person name="Allison H.C."/>
            <person name="Burton P."/>
            <person name="Vavrova-Anderson J."/>
            <person name="Brown R."/>
            <person name="Browne H."/>
            <person name="Corton N."/>
            <person name="Hauser H."/>
            <person name="Gamble J."/>
            <person name="Gilderthorp R."/>
            <person name="Marcello L."/>
            <person name="McQuillan J."/>
            <person name="Otto T.D."/>
            <person name="Quail M.A."/>
            <person name="Sanders M.J."/>
            <person name="van Tonder A."/>
            <person name="Ginger M.L."/>
            <person name="Field M.C."/>
            <person name="Barry J.D."/>
            <person name="Hertz-Fowler C."/>
            <person name="Berriman M."/>
        </authorList>
    </citation>
    <scope>NUCLEOTIDE SEQUENCE</scope>
    <source>
        <strain evidence="2">Y486</strain>
    </source>
</reference>
<protein>
    <submittedName>
        <fullName evidence="2">Uncharacterized protein</fullName>
    </submittedName>
</protein>
<gene>
    <name evidence="2" type="ORF">TVY486_0202100</name>
</gene>
<feature type="region of interest" description="Disordered" evidence="1">
    <location>
        <begin position="290"/>
        <end position="309"/>
    </location>
</feature>
<dbReference type="EMBL" id="HE573018">
    <property type="protein sequence ID" value="CCC46799.1"/>
    <property type="molecule type" value="Genomic_DNA"/>
</dbReference>
<organism evidence="2">
    <name type="scientific">Trypanosoma vivax (strain Y486)</name>
    <dbReference type="NCBI Taxonomy" id="1055687"/>
    <lineage>
        <taxon>Eukaryota</taxon>
        <taxon>Discoba</taxon>
        <taxon>Euglenozoa</taxon>
        <taxon>Kinetoplastea</taxon>
        <taxon>Metakinetoplastina</taxon>
        <taxon>Trypanosomatida</taxon>
        <taxon>Trypanosomatidae</taxon>
        <taxon>Trypanosoma</taxon>
        <taxon>Duttonella</taxon>
    </lineage>
</organism>
<name>G0TS73_TRYVY</name>
<evidence type="ECO:0000313" key="2">
    <source>
        <dbReference type="EMBL" id="CCC46799.1"/>
    </source>
</evidence>
<evidence type="ECO:0000256" key="1">
    <source>
        <dbReference type="SAM" id="MobiDB-lite"/>
    </source>
</evidence>
<dbReference type="AlphaFoldDB" id="G0TS73"/>
<sequence>ALVDVAEDATVMHCLLLRSRNQGVDRFMELLPPLVVVNLNTRCDVVVSHSVKGKVSAKDEWCRRFTVPAGRALPCTILSSDEYTDYLAFAWTGNQGDEAGGVERDGNGAISIDVGSVSTALCDTNYFDRRNDDTNKKTRTVACPETCFSVPLEVLLLPKTNWSGFVQCGSTHHVVCIRKEGLYDTAIVTISAPRTPYVTLVNLTPNAYGALPPMTVLGITPPSVNSDELTLMNATNDEKESKLRISIDWDSDVDIGNGVTAALRCHRDGATVVFTQRELNSMCSLQSGKWTSRNSPQGSGHMKDSPGKNDTVVRLDVKFSRFSLFVRDVADTPLHLAFDSCSLWAVYQKMKITTQCTVSNIQSKGTYQGNKSHEVKPFCLDMTVRDIRFKGKTLSALSTHVNVSPLDMELSDVFAYQIQQLGKLFRTSLPAMDSGSTDVASMMAEVAQMNANPLGGLKLHLGLLLLFDIRAVLSYDRSVSPPEDVLFSGSPIGGIIPSIHQATVSLPKLQFHNLSGNSVVEVWSILSEKLASEFLKQVPQMLSSVVLFPSIFPVRRTLARIGSFIFGTETSDPEVQDTLLI</sequence>
<accession>G0TS73</accession>
<feature type="non-terminal residue" evidence="2">
    <location>
        <position position="1"/>
    </location>
</feature>
<proteinExistence type="predicted"/>